<sequence>MHILLCSSYPHHPETRGGLQSTTDELCLALMEKGVGVTVLCGRMDTTDEAGISYDRSLGYLVVRASAPASALPLVAGLLDPAVIVVQSSHRLADLLAVALETHIPTAVYLHNVEGHRVGGVLPNHPDILYFANSSFTAARWLALFGIGCHVLPPVVLPHRYQAPSSGDRVLFVNPVPEKGLERLETLARANPDVPFLAVESWTAGASWRGWLEQRFCRCPNVEWRPAAADMSRVYAEARFVLMPSVWEEAYGRTVIEAQINGLPVLASNRGALPATVGGGGIVLDLEAPPEQWSLALRRLYFDITVWQATSDAARDNARTVTLDTMRALDDALMHLGLHALGRKSGSPSAGAGASFPL</sequence>
<protein>
    <submittedName>
        <fullName evidence="1">Glycosyl transferase, group 1</fullName>
    </submittedName>
</protein>
<dbReference type="AlphaFoldDB" id="H8FS25"/>
<dbReference type="Pfam" id="PF13692">
    <property type="entry name" value="Glyco_trans_1_4"/>
    <property type="match status" value="1"/>
</dbReference>
<keyword evidence="1" id="KW-0808">Transferase</keyword>
<accession>H8FS25</accession>
<gene>
    <name evidence="1" type="ORF">PHAMO_270004</name>
</gene>
<comment type="caution">
    <text evidence="1">The sequence shown here is derived from an EMBL/GenBank/DDBJ whole genome shotgun (WGS) entry which is preliminary data.</text>
</comment>
<organism evidence="1 2">
    <name type="scientific">Magnetospirillum molischianum DSM 120</name>
    <dbReference type="NCBI Taxonomy" id="1150626"/>
    <lineage>
        <taxon>Bacteria</taxon>
        <taxon>Pseudomonadati</taxon>
        <taxon>Pseudomonadota</taxon>
        <taxon>Alphaproteobacteria</taxon>
        <taxon>Rhodospirillales</taxon>
        <taxon>Rhodospirillaceae</taxon>
        <taxon>Magnetospirillum</taxon>
    </lineage>
</organism>
<dbReference type="SUPFAM" id="SSF53756">
    <property type="entry name" value="UDP-Glycosyltransferase/glycogen phosphorylase"/>
    <property type="match status" value="1"/>
</dbReference>
<dbReference type="eggNOG" id="COG0438">
    <property type="taxonomic scope" value="Bacteria"/>
</dbReference>
<dbReference type="Proteomes" id="UP000004169">
    <property type="component" value="Unassembled WGS sequence"/>
</dbReference>
<dbReference type="STRING" id="1150626.PHAMO_270004"/>
<keyword evidence="2" id="KW-1185">Reference proteome</keyword>
<evidence type="ECO:0000313" key="1">
    <source>
        <dbReference type="EMBL" id="CCG41163.1"/>
    </source>
</evidence>
<dbReference type="RefSeq" id="WP_002728027.1">
    <property type="nucleotide sequence ID" value="NZ_CAHP01000020.1"/>
</dbReference>
<dbReference type="Gene3D" id="3.40.50.2000">
    <property type="entry name" value="Glycogen Phosphorylase B"/>
    <property type="match status" value="2"/>
</dbReference>
<proteinExistence type="predicted"/>
<dbReference type="OrthoDB" id="9807414at2"/>
<evidence type="ECO:0000313" key="2">
    <source>
        <dbReference type="Proteomes" id="UP000004169"/>
    </source>
</evidence>
<dbReference type="EMBL" id="CAHP01000020">
    <property type="protein sequence ID" value="CCG41163.1"/>
    <property type="molecule type" value="Genomic_DNA"/>
</dbReference>
<name>H8FS25_MAGML</name>
<dbReference type="GO" id="GO:0016740">
    <property type="term" value="F:transferase activity"/>
    <property type="evidence" value="ECO:0007669"/>
    <property type="project" value="UniProtKB-KW"/>
</dbReference>
<reference evidence="1 2" key="1">
    <citation type="journal article" date="2012" name="J. Bacteriol.">
        <title>Draft Genome Sequence of the Purple Photosynthetic Bacterium Phaeospirillum molischianum DSM120, a Particularly Versatile Bacterium.</title>
        <authorList>
            <person name="Duquesne K."/>
            <person name="Prima V."/>
            <person name="Ji B."/>
            <person name="Rouy Z."/>
            <person name="Medigue C."/>
            <person name="Talla E."/>
            <person name="Sturgis J.N."/>
        </authorList>
    </citation>
    <scope>NUCLEOTIDE SEQUENCE [LARGE SCALE GENOMIC DNA]</scope>
    <source>
        <strain evidence="2">DSM120</strain>
    </source>
</reference>